<name>A0ACB8Y3F7_ARCLA</name>
<dbReference type="EMBL" id="CM042060">
    <property type="protein sequence ID" value="KAI3677914.1"/>
    <property type="molecule type" value="Genomic_DNA"/>
</dbReference>
<comment type="caution">
    <text evidence="1">The sequence shown here is derived from an EMBL/GenBank/DDBJ whole genome shotgun (WGS) entry which is preliminary data.</text>
</comment>
<keyword evidence="2" id="KW-1185">Reference proteome</keyword>
<reference evidence="2" key="1">
    <citation type="journal article" date="2022" name="Mol. Ecol. Resour.">
        <title>The genomes of chicory, endive, great burdock and yacon provide insights into Asteraceae palaeo-polyploidization history and plant inulin production.</title>
        <authorList>
            <person name="Fan W."/>
            <person name="Wang S."/>
            <person name="Wang H."/>
            <person name="Wang A."/>
            <person name="Jiang F."/>
            <person name="Liu H."/>
            <person name="Zhao H."/>
            <person name="Xu D."/>
            <person name="Zhang Y."/>
        </authorList>
    </citation>
    <scope>NUCLEOTIDE SEQUENCE [LARGE SCALE GENOMIC DNA]</scope>
    <source>
        <strain evidence="2">cv. Niubang</strain>
    </source>
</reference>
<accession>A0ACB8Y3F7</accession>
<proteinExistence type="predicted"/>
<gene>
    <name evidence="1" type="ORF">L6452_37188</name>
</gene>
<protein>
    <submittedName>
        <fullName evidence="1">Uncharacterized protein</fullName>
    </submittedName>
</protein>
<evidence type="ECO:0000313" key="1">
    <source>
        <dbReference type="EMBL" id="KAI3677914.1"/>
    </source>
</evidence>
<evidence type="ECO:0000313" key="2">
    <source>
        <dbReference type="Proteomes" id="UP001055879"/>
    </source>
</evidence>
<dbReference type="Proteomes" id="UP001055879">
    <property type="component" value="Linkage Group LG14"/>
</dbReference>
<sequence>MPGVSSQCFFYSQNEIMLEVVNYFTECKLKLIIFGLKLITGYAYTLKVEEKSDVYSFEAGKKPVGEFGDRVDIVKRVNETISEIFQPSSGSEFRQDRDTSGETLF</sequence>
<organism evidence="1 2">
    <name type="scientific">Arctium lappa</name>
    <name type="common">Greater burdock</name>
    <name type="synonym">Lappa major</name>
    <dbReference type="NCBI Taxonomy" id="4217"/>
    <lineage>
        <taxon>Eukaryota</taxon>
        <taxon>Viridiplantae</taxon>
        <taxon>Streptophyta</taxon>
        <taxon>Embryophyta</taxon>
        <taxon>Tracheophyta</taxon>
        <taxon>Spermatophyta</taxon>
        <taxon>Magnoliopsida</taxon>
        <taxon>eudicotyledons</taxon>
        <taxon>Gunneridae</taxon>
        <taxon>Pentapetalae</taxon>
        <taxon>asterids</taxon>
        <taxon>campanulids</taxon>
        <taxon>Asterales</taxon>
        <taxon>Asteraceae</taxon>
        <taxon>Carduoideae</taxon>
        <taxon>Cardueae</taxon>
        <taxon>Arctiinae</taxon>
        <taxon>Arctium</taxon>
    </lineage>
</organism>
<reference evidence="1 2" key="2">
    <citation type="journal article" date="2022" name="Mol. Ecol. Resour.">
        <title>The genomes of chicory, endive, great burdock and yacon provide insights into Asteraceae paleo-polyploidization history and plant inulin production.</title>
        <authorList>
            <person name="Fan W."/>
            <person name="Wang S."/>
            <person name="Wang H."/>
            <person name="Wang A."/>
            <person name="Jiang F."/>
            <person name="Liu H."/>
            <person name="Zhao H."/>
            <person name="Xu D."/>
            <person name="Zhang Y."/>
        </authorList>
    </citation>
    <scope>NUCLEOTIDE SEQUENCE [LARGE SCALE GENOMIC DNA]</scope>
    <source>
        <strain evidence="2">cv. Niubang</strain>
    </source>
</reference>